<proteinExistence type="predicted"/>
<keyword evidence="1" id="KW-0472">Membrane</keyword>
<gene>
    <name evidence="2" type="ORF">KTS45_12015</name>
</gene>
<comment type="caution">
    <text evidence="2">The sequence shown here is derived from an EMBL/GenBank/DDBJ whole genome shotgun (WGS) entry which is preliminary data.</text>
</comment>
<name>A0A8J7YEA8_9EURY</name>
<dbReference type="RefSeq" id="WP_162317773.1">
    <property type="nucleotide sequence ID" value="NZ_JAHQXF010000002.1"/>
</dbReference>
<feature type="transmembrane region" description="Helical" evidence="1">
    <location>
        <begin position="68"/>
        <end position="92"/>
    </location>
</feature>
<protein>
    <submittedName>
        <fullName evidence="2">VanZ family protein</fullName>
    </submittedName>
</protein>
<evidence type="ECO:0000313" key="2">
    <source>
        <dbReference type="EMBL" id="MBV0924923.1"/>
    </source>
</evidence>
<feature type="transmembrane region" description="Helical" evidence="1">
    <location>
        <begin position="43"/>
        <end position="61"/>
    </location>
</feature>
<dbReference type="NCBIfam" id="NF037970">
    <property type="entry name" value="vanZ_1"/>
    <property type="match status" value="1"/>
</dbReference>
<dbReference type="EMBL" id="JAHQXF010000002">
    <property type="protein sequence ID" value="MBV0924923.1"/>
    <property type="molecule type" value="Genomic_DNA"/>
</dbReference>
<evidence type="ECO:0000313" key="3">
    <source>
        <dbReference type="Proteomes" id="UP000766550"/>
    </source>
</evidence>
<dbReference type="AlphaFoldDB" id="A0A8J7YEA8"/>
<keyword evidence="3" id="KW-1185">Reference proteome</keyword>
<dbReference type="Proteomes" id="UP000766550">
    <property type="component" value="Unassembled WGS sequence"/>
</dbReference>
<dbReference type="PANTHER" id="PTHR28008">
    <property type="entry name" value="DOMAIN PROTEIN, PUTATIVE (AFU_ORTHOLOGUE AFUA_3G10980)-RELATED"/>
    <property type="match status" value="1"/>
</dbReference>
<feature type="transmembrane region" description="Helical" evidence="1">
    <location>
        <begin position="98"/>
        <end position="119"/>
    </location>
</feature>
<reference evidence="2 3" key="1">
    <citation type="submission" date="2021-06" db="EMBL/GenBank/DDBJ databases">
        <title>New haloarchaea isolates fom saline soil.</title>
        <authorList>
            <person name="Duran-Viseras A."/>
            <person name="Sanchez-Porro C.S."/>
            <person name="Ventosa A."/>
        </authorList>
    </citation>
    <scope>NUCLEOTIDE SEQUENCE [LARGE SCALE GENOMIC DNA]</scope>
    <source>
        <strain evidence="2 3">JCM 183640</strain>
    </source>
</reference>
<dbReference type="PANTHER" id="PTHR28008:SF1">
    <property type="entry name" value="DOMAIN PROTEIN, PUTATIVE (AFU_ORTHOLOGUE AFUA_3G10980)-RELATED"/>
    <property type="match status" value="1"/>
</dbReference>
<sequence length="121" mass="12571">MARTATRRHLPAIAFATLLLVTSLLPLPSGASGQVPALLGIQPDKWVHALSYGALTGLLAWGRTARKVTVVAALAGVAIAYGAGIELLQGLVPSRGTSWLDFLANAVGAGLAGAAWLWYRR</sequence>
<keyword evidence="1" id="KW-0812">Transmembrane</keyword>
<organism evidence="2 3">
    <name type="scientific">Haloarcula limicola</name>
    <dbReference type="NCBI Taxonomy" id="1429915"/>
    <lineage>
        <taxon>Archaea</taxon>
        <taxon>Methanobacteriati</taxon>
        <taxon>Methanobacteriota</taxon>
        <taxon>Stenosarchaea group</taxon>
        <taxon>Halobacteria</taxon>
        <taxon>Halobacteriales</taxon>
        <taxon>Haloarculaceae</taxon>
        <taxon>Haloarcula</taxon>
    </lineage>
</organism>
<dbReference type="OrthoDB" id="222238at2157"/>
<evidence type="ECO:0000256" key="1">
    <source>
        <dbReference type="SAM" id="Phobius"/>
    </source>
</evidence>
<accession>A0A8J7YEA8</accession>
<keyword evidence="1" id="KW-1133">Transmembrane helix</keyword>